<dbReference type="PANTHER" id="PTHR30204:SF97">
    <property type="entry name" value="MERR FAMILY REGULATORY PROTEIN"/>
    <property type="match status" value="1"/>
</dbReference>
<dbReference type="GO" id="GO:0003677">
    <property type="term" value="F:DNA binding"/>
    <property type="evidence" value="ECO:0007669"/>
    <property type="project" value="UniProtKB-KW"/>
</dbReference>
<evidence type="ECO:0000313" key="3">
    <source>
        <dbReference type="EMBL" id="GGE21316.1"/>
    </source>
</evidence>
<dbReference type="EMBL" id="BMKM01000003">
    <property type="protein sequence ID" value="GGE21316.1"/>
    <property type="molecule type" value="Genomic_DNA"/>
</dbReference>
<comment type="caution">
    <text evidence="3">The sequence shown here is derived from an EMBL/GenBank/DDBJ whole genome shotgun (WGS) entry which is preliminary data.</text>
</comment>
<reference evidence="3" key="1">
    <citation type="journal article" date="2014" name="Int. J. Syst. Evol. Microbiol.">
        <title>Complete genome sequence of Corynebacterium casei LMG S-19264T (=DSM 44701T), isolated from a smear-ripened cheese.</title>
        <authorList>
            <consortium name="US DOE Joint Genome Institute (JGI-PGF)"/>
            <person name="Walter F."/>
            <person name="Albersmeier A."/>
            <person name="Kalinowski J."/>
            <person name="Ruckert C."/>
        </authorList>
    </citation>
    <scope>NUCLEOTIDE SEQUENCE</scope>
    <source>
        <strain evidence="3">CGMCC 1.15966</strain>
    </source>
</reference>
<dbReference type="SMART" id="SM00422">
    <property type="entry name" value="HTH_MERR"/>
    <property type="match status" value="1"/>
</dbReference>
<dbReference type="Pfam" id="PF13411">
    <property type="entry name" value="MerR_1"/>
    <property type="match status" value="1"/>
</dbReference>
<dbReference type="InterPro" id="IPR000551">
    <property type="entry name" value="MerR-type_HTH_dom"/>
</dbReference>
<dbReference type="Proteomes" id="UP000614460">
    <property type="component" value="Unassembled WGS sequence"/>
</dbReference>
<evidence type="ECO:0000313" key="4">
    <source>
        <dbReference type="Proteomes" id="UP000614460"/>
    </source>
</evidence>
<dbReference type="InterPro" id="IPR009061">
    <property type="entry name" value="DNA-bd_dom_put_sf"/>
</dbReference>
<name>A0A8H9G056_9SPHI</name>
<organism evidence="3 4">
    <name type="scientific">Sphingobacterium cellulitidis</name>
    <dbReference type="NCBI Taxonomy" id="1768011"/>
    <lineage>
        <taxon>Bacteria</taxon>
        <taxon>Pseudomonadati</taxon>
        <taxon>Bacteroidota</taxon>
        <taxon>Sphingobacteriia</taxon>
        <taxon>Sphingobacteriales</taxon>
        <taxon>Sphingobacteriaceae</taxon>
        <taxon>Sphingobacterium</taxon>
    </lineage>
</organism>
<dbReference type="PANTHER" id="PTHR30204">
    <property type="entry name" value="REDOX-CYCLING DRUG-SENSING TRANSCRIPTIONAL ACTIVATOR SOXR"/>
    <property type="match status" value="1"/>
</dbReference>
<evidence type="ECO:0000259" key="2">
    <source>
        <dbReference type="PROSITE" id="PS50937"/>
    </source>
</evidence>
<reference evidence="3" key="2">
    <citation type="submission" date="2020-09" db="EMBL/GenBank/DDBJ databases">
        <authorList>
            <person name="Sun Q."/>
            <person name="Zhou Y."/>
        </authorList>
    </citation>
    <scope>NUCLEOTIDE SEQUENCE</scope>
    <source>
        <strain evidence="3">CGMCC 1.15966</strain>
    </source>
</reference>
<dbReference type="Gene3D" id="1.10.1660.10">
    <property type="match status" value="1"/>
</dbReference>
<accession>A0A8H9G056</accession>
<dbReference type="PROSITE" id="PS50937">
    <property type="entry name" value="HTH_MERR_2"/>
    <property type="match status" value="1"/>
</dbReference>
<keyword evidence="1" id="KW-0238">DNA-binding</keyword>
<gene>
    <name evidence="3" type="primary">cueR</name>
    <name evidence="3" type="ORF">GCM10011516_18720</name>
</gene>
<keyword evidence="4" id="KW-1185">Reference proteome</keyword>
<sequence length="121" mass="14094">MLLINELSNRIGVSIHTIRYYENLGLIQGIKDETVRTNNYKRYDNNVIERLEIILEAKEVGFTLAEIRKLLESWYNPKSNSQEQIEMVKSKVQEIDIKVKQLKNIKKKLQEVIESLGSGNC</sequence>
<evidence type="ECO:0000256" key="1">
    <source>
        <dbReference type="ARBA" id="ARBA00023125"/>
    </source>
</evidence>
<dbReference type="AlphaFoldDB" id="A0A8H9G056"/>
<protein>
    <submittedName>
        <fullName evidence="3">MerR family transcriptional regulator</fullName>
    </submittedName>
</protein>
<proteinExistence type="predicted"/>
<dbReference type="RefSeq" id="WP_182498602.1">
    <property type="nucleotide sequence ID" value="NZ_BMKM01000003.1"/>
</dbReference>
<dbReference type="GO" id="GO:0003700">
    <property type="term" value="F:DNA-binding transcription factor activity"/>
    <property type="evidence" value="ECO:0007669"/>
    <property type="project" value="InterPro"/>
</dbReference>
<feature type="domain" description="HTH merR-type" evidence="2">
    <location>
        <begin position="1"/>
        <end position="73"/>
    </location>
</feature>
<dbReference type="InterPro" id="IPR047057">
    <property type="entry name" value="MerR_fam"/>
</dbReference>
<dbReference type="SUPFAM" id="SSF46955">
    <property type="entry name" value="Putative DNA-binding domain"/>
    <property type="match status" value="1"/>
</dbReference>